<keyword evidence="3" id="KW-1185">Reference proteome</keyword>
<evidence type="ECO:0000256" key="1">
    <source>
        <dbReference type="SAM" id="MobiDB-lite"/>
    </source>
</evidence>
<dbReference type="KEGG" id="saqu:EJC51_18360"/>
<dbReference type="Proteomes" id="UP000280197">
    <property type="component" value="Chromosome"/>
</dbReference>
<reference evidence="2 3" key="1">
    <citation type="submission" date="2018-12" db="EMBL/GenBank/DDBJ databases">
        <authorList>
            <person name="Li K."/>
        </authorList>
    </citation>
    <scope>NUCLEOTIDE SEQUENCE [LARGE SCALE GENOMIC DNA]</scope>
    <source>
        <strain evidence="3">CR22</strain>
    </source>
</reference>
<dbReference type="EMBL" id="CP034463">
    <property type="protein sequence ID" value="AZP23316.1"/>
    <property type="molecule type" value="Genomic_DNA"/>
</dbReference>
<evidence type="ECO:0000313" key="2">
    <source>
        <dbReference type="EMBL" id="AZP23316.1"/>
    </source>
</evidence>
<sequence>MHSGVDNLDDLDDSTRDIAGLITHLTTAAAFAAGTVHRARDPEADVTRRTVTQLTRTVGALGHALADLGEAVAHAGALHQLSSLPRSPQRTTAIESERSQLYARIASTRRQLNQAGGRLHQEADRLTAPPTPNRSPRATSATPVPPPIPAISRTR</sequence>
<protein>
    <submittedName>
        <fullName evidence="2">Uncharacterized protein</fullName>
    </submittedName>
</protein>
<gene>
    <name evidence="2" type="ORF">EJC51_18360</name>
</gene>
<feature type="region of interest" description="Disordered" evidence="1">
    <location>
        <begin position="112"/>
        <end position="155"/>
    </location>
</feature>
<name>A0A3S9IG10_9ACTN</name>
<organism evidence="2 3">
    <name type="scientific">Streptomyces aquilus</name>
    <dbReference type="NCBI Taxonomy" id="2548456"/>
    <lineage>
        <taxon>Bacteria</taxon>
        <taxon>Bacillati</taxon>
        <taxon>Actinomycetota</taxon>
        <taxon>Actinomycetes</taxon>
        <taxon>Kitasatosporales</taxon>
        <taxon>Streptomycetaceae</taxon>
        <taxon>Streptomyces</taxon>
    </lineage>
</organism>
<evidence type="ECO:0000313" key="3">
    <source>
        <dbReference type="Proteomes" id="UP000280197"/>
    </source>
</evidence>
<dbReference type="AlphaFoldDB" id="A0A3S9IG10"/>
<accession>A0A3S9IG10</accession>
<proteinExistence type="predicted"/>